<keyword evidence="3" id="KW-0813">Transport</keyword>
<evidence type="ECO:0000256" key="1">
    <source>
        <dbReference type="ARBA" id="ARBA00004651"/>
    </source>
</evidence>
<evidence type="ECO:0000256" key="4">
    <source>
        <dbReference type="ARBA" id="ARBA00022475"/>
    </source>
</evidence>
<feature type="transmembrane region" description="Helical" evidence="12">
    <location>
        <begin position="675"/>
        <end position="696"/>
    </location>
</feature>
<evidence type="ECO:0000256" key="2">
    <source>
        <dbReference type="ARBA" id="ARBA00006513"/>
    </source>
</evidence>
<evidence type="ECO:0008006" key="15">
    <source>
        <dbReference type="Google" id="ProtNLM"/>
    </source>
</evidence>
<accession>A0A9D4K6J2</accession>
<comment type="caution">
    <text evidence="13">The sequence shown here is derived from an EMBL/GenBank/DDBJ whole genome shotgun (WGS) entry which is preliminary data.</text>
</comment>
<evidence type="ECO:0000313" key="13">
    <source>
        <dbReference type="EMBL" id="KAH3834008.1"/>
    </source>
</evidence>
<protein>
    <recommendedName>
        <fullName evidence="15">Otopetrin-2</fullName>
    </recommendedName>
</protein>
<dbReference type="GO" id="GO:0015252">
    <property type="term" value="F:proton channel activity"/>
    <property type="evidence" value="ECO:0007669"/>
    <property type="project" value="InterPro"/>
</dbReference>
<dbReference type="PANTHER" id="PTHR21522">
    <property type="entry name" value="PROTON CHANNEL OTOP"/>
    <property type="match status" value="1"/>
</dbReference>
<keyword evidence="8" id="KW-0406">Ion transport</keyword>
<dbReference type="InterPro" id="IPR004878">
    <property type="entry name" value="Otopetrin"/>
</dbReference>
<feature type="compositionally biased region" description="Low complexity" evidence="11">
    <location>
        <begin position="135"/>
        <end position="148"/>
    </location>
</feature>
<organism evidence="13 14">
    <name type="scientific">Dreissena polymorpha</name>
    <name type="common">Zebra mussel</name>
    <name type="synonym">Mytilus polymorpha</name>
    <dbReference type="NCBI Taxonomy" id="45954"/>
    <lineage>
        <taxon>Eukaryota</taxon>
        <taxon>Metazoa</taxon>
        <taxon>Spiralia</taxon>
        <taxon>Lophotrochozoa</taxon>
        <taxon>Mollusca</taxon>
        <taxon>Bivalvia</taxon>
        <taxon>Autobranchia</taxon>
        <taxon>Heteroconchia</taxon>
        <taxon>Euheterodonta</taxon>
        <taxon>Imparidentia</taxon>
        <taxon>Neoheterodontei</taxon>
        <taxon>Myida</taxon>
        <taxon>Dreissenoidea</taxon>
        <taxon>Dreissenidae</taxon>
        <taxon>Dreissena</taxon>
    </lineage>
</organism>
<dbReference type="PANTHER" id="PTHR21522:SF32">
    <property type="entry name" value="OTOPETRIN-2"/>
    <property type="match status" value="1"/>
</dbReference>
<evidence type="ECO:0000256" key="3">
    <source>
        <dbReference type="ARBA" id="ARBA00022448"/>
    </source>
</evidence>
<dbReference type="Proteomes" id="UP000828390">
    <property type="component" value="Unassembled WGS sequence"/>
</dbReference>
<keyword evidence="7 12" id="KW-1133">Transmembrane helix</keyword>
<feature type="transmembrane region" description="Helical" evidence="12">
    <location>
        <begin position="436"/>
        <end position="455"/>
    </location>
</feature>
<feature type="transmembrane region" description="Helical" evidence="12">
    <location>
        <begin position="505"/>
        <end position="523"/>
    </location>
</feature>
<keyword evidence="4" id="KW-1003">Cell membrane</keyword>
<reference evidence="13" key="2">
    <citation type="submission" date="2020-11" db="EMBL/GenBank/DDBJ databases">
        <authorList>
            <person name="McCartney M.A."/>
            <person name="Auch B."/>
            <person name="Kono T."/>
            <person name="Mallez S."/>
            <person name="Becker A."/>
            <person name="Gohl D.M."/>
            <person name="Silverstein K.A.T."/>
            <person name="Koren S."/>
            <person name="Bechman K.B."/>
            <person name="Herman A."/>
            <person name="Abrahante J.E."/>
            <person name="Garbe J."/>
        </authorList>
    </citation>
    <scope>NUCLEOTIDE SEQUENCE</scope>
    <source>
        <strain evidence="13">Duluth1</strain>
        <tissue evidence="13">Whole animal</tissue>
    </source>
</reference>
<keyword evidence="6" id="KW-0375">Hydrogen ion transport</keyword>
<dbReference type="EMBL" id="JAIWYP010000004">
    <property type="protein sequence ID" value="KAH3834008.1"/>
    <property type="molecule type" value="Genomic_DNA"/>
</dbReference>
<feature type="region of interest" description="Disordered" evidence="11">
    <location>
        <begin position="1"/>
        <end position="53"/>
    </location>
</feature>
<feature type="compositionally biased region" description="Basic and acidic residues" evidence="11">
    <location>
        <begin position="1"/>
        <end position="10"/>
    </location>
</feature>
<evidence type="ECO:0000256" key="12">
    <source>
        <dbReference type="SAM" id="Phobius"/>
    </source>
</evidence>
<dbReference type="GO" id="GO:0005886">
    <property type="term" value="C:plasma membrane"/>
    <property type="evidence" value="ECO:0007669"/>
    <property type="project" value="UniProtKB-SubCell"/>
</dbReference>
<evidence type="ECO:0000256" key="9">
    <source>
        <dbReference type="ARBA" id="ARBA00023136"/>
    </source>
</evidence>
<feature type="transmembrane region" description="Helical" evidence="12">
    <location>
        <begin position="475"/>
        <end position="493"/>
    </location>
</feature>
<feature type="region of interest" description="Disordered" evidence="11">
    <location>
        <begin position="284"/>
        <end position="305"/>
    </location>
</feature>
<feature type="transmembrane region" description="Helical" evidence="12">
    <location>
        <begin position="708"/>
        <end position="731"/>
    </location>
</feature>
<reference evidence="13" key="1">
    <citation type="journal article" date="2019" name="bioRxiv">
        <title>The Genome of the Zebra Mussel, Dreissena polymorpha: A Resource for Invasive Species Research.</title>
        <authorList>
            <person name="McCartney M.A."/>
            <person name="Auch B."/>
            <person name="Kono T."/>
            <person name="Mallez S."/>
            <person name="Zhang Y."/>
            <person name="Obille A."/>
            <person name="Becker A."/>
            <person name="Abrahante J.E."/>
            <person name="Garbe J."/>
            <person name="Badalamenti J.P."/>
            <person name="Herman A."/>
            <person name="Mangelson H."/>
            <person name="Liachko I."/>
            <person name="Sullivan S."/>
            <person name="Sone E.D."/>
            <person name="Koren S."/>
            <person name="Silverstein K.A.T."/>
            <person name="Beckman K.B."/>
            <person name="Gohl D.M."/>
        </authorList>
    </citation>
    <scope>NUCLEOTIDE SEQUENCE</scope>
    <source>
        <strain evidence="13">Duluth1</strain>
        <tissue evidence="13">Whole animal</tissue>
    </source>
</reference>
<keyword evidence="9 12" id="KW-0472">Membrane</keyword>
<feature type="region of interest" description="Disordered" evidence="11">
    <location>
        <begin position="77"/>
        <end position="205"/>
    </location>
</feature>
<evidence type="ECO:0000256" key="11">
    <source>
        <dbReference type="SAM" id="MobiDB-lite"/>
    </source>
</evidence>
<feature type="compositionally biased region" description="Polar residues" evidence="11">
    <location>
        <begin position="117"/>
        <end position="133"/>
    </location>
</feature>
<evidence type="ECO:0000256" key="6">
    <source>
        <dbReference type="ARBA" id="ARBA00022781"/>
    </source>
</evidence>
<feature type="region of interest" description="Disordered" evidence="11">
    <location>
        <begin position="218"/>
        <end position="242"/>
    </location>
</feature>
<evidence type="ECO:0000256" key="5">
    <source>
        <dbReference type="ARBA" id="ARBA00022692"/>
    </source>
</evidence>
<feature type="transmembrane region" description="Helical" evidence="12">
    <location>
        <begin position="580"/>
        <end position="601"/>
    </location>
</feature>
<dbReference type="Pfam" id="PF03189">
    <property type="entry name" value="Otopetrin"/>
    <property type="match status" value="2"/>
</dbReference>
<evidence type="ECO:0000256" key="8">
    <source>
        <dbReference type="ARBA" id="ARBA00023065"/>
    </source>
</evidence>
<name>A0A9D4K6J2_DREPO</name>
<keyword evidence="5 12" id="KW-0812">Transmembrane</keyword>
<gene>
    <name evidence="13" type="ORF">DPMN_107326</name>
</gene>
<evidence type="ECO:0000256" key="10">
    <source>
        <dbReference type="ARBA" id="ARBA00023303"/>
    </source>
</evidence>
<comment type="subcellular location">
    <subcellularLocation>
        <location evidence="1">Cell membrane</location>
        <topology evidence="1">Multi-pass membrane protein</topology>
    </subcellularLocation>
</comment>
<feature type="compositionally biased region" description="Polar residues" evidence="11">
    <location>
        <begin position="161"/>
        <end position="197"/>
    </location>
</feature>
<dbReference type="AlphaFoldDB" id="A0A9D4K6J2"/>
<evidence type="ECO:0000313" key="14">
    <source>
        <dbReference type="Proteomes" id="UP000828390"/>
    </source>
</evidence>
<comment type="similarity">
    <text evidence="2">Belongs to the otopetrin family.</text>
</comment>
<feature type="compositionally biased region" description="Acidic residues" evidence="11">
    <location>
        <begin position="24"/>
        <end position="33"/>
    </location>
</feature>
<sequence>MDSGHKEKSSRPGSCLRPGIQESDTGDSGEESEPTYRHYDNFETDVCLTQDEDDDMDVASSIIPNVVHDVGKNLDAVGSGSPATSVRSKLLNGGTNRDPFPTKPPGVLDPGAKSARGVSSDSDSCTESEQTTVPDAATDDTTTATSTSESEETQIWVPVSKRSSARQLADTTTPPASGTSSNGSDGSRPQSYLQKASSPGPLGTGSLPYIASAALERVSGRKGSRSGRAGSSDCARRDSRDSWHTLQANLQSSGVQKRMSPTKQMSAVGLLRHDEATGTITLDIRNVPNGDPGLSQEDERGTSGGEEHVVIGTLSSAHAQSGTAPRFQQPLVFTRMSFCETMCVLWSALYMVCVVVVGLMVPIAEIFVGEAVPVLFEGYYIYMYVVSISFLAYVYSYVLRMRTMPRKMHSRTIVSSVPVARKRGTVANAGRQTGSFYLRLGAVVFGITSMIKSGLHFGEYFEMTSSRNCDHVLYGIRPIVHLCFTFAQLYFVFLNSQMMTRCYGYLARFGLMHMVATNVAVWLQEVVRETLRELGRSGGSWNNYRNDSGASYDQVSQPLTGPTCQGDSLMGDVVVTSSPYLYPCSVMYSLICAAVLFVMWLRLNDKINTSEAGDQQSSKSSERSNVDCSSSSRGLFLGIIIFVAAVIILITFFVLVQTDQYINTAVRLDHLGDVALYVVTIVAVILVFYRTFGLRYSDQETGPGFEDALLVLSLLGVYVLCVSNVLAAVLATDARSSHLVILSNCLRAFQASLQTAYLLNTLRRRVWRQGQAENKSGREFVTFLLLSNVALWGMSVFEVQRAEANPLQANFYGHVTWNVITHVSLPLAIMFRFHSTVCLANIWKHAWRLKG</sequence>
<feature type="transmembrane region" description="Helical" evidence="12">
    <location>
        <begin position="635"/>
        <end position="655"/>
    </location>
</feature>
<keyword evidence="14" id="KW-1185">Reference proteome</keyword>
<feature type="transmembrane region" description="Helical" evidence="12">
    <location>
        <begin position="379"/>
        <end position="399"/>
    </location>
</feature>
<evidence type="ECO:0000256" key="7">
    <source>
        <dbReference type="ARBA" id="ARBA00022989"/>
    </source>
</evidence>
<proteinExistence type="inferred from homology"/>
<keyword evidence="10" id="KW-0407">Ion channel</keyword>
<feature type="transmembrane region" description="Helical" evidence="12">
    <location>
        <begin position="343"/>
        <end position="367"/>
    </location>
</feature>